<dbReference type="AlphaFoldDB" id="A0A833RBD6"/>
<keyword evidence="14" id="KW-1185">Reference proteome</keyword>
<dbReference type="PANTHER" id="PTHR47143">
    <property type="entry name" value="TRANSIENT RECEPTOR POTENTIAL CATION CHANNEL PROTEIN PAINLESS"/>
    <property type="match status" value="1"/>
</dbReference>
<evidence type="ECO:0000313" key="14">
    <source>
        <dbReference type="Proteomes" id="UP000655588"/>
    </source>
</evidence>
<evidence type="ECO:0000256" key="1">
    <source>
        <dbReference type="ARBA" id="ARBA00004141"/>
    </source>
</evidence>
<keyword evidence="6" id="KW-0040">ANK repeat</keyword>
<keyword evidence="5 11" id="KW-1133">Transmembrane helix</keyword>
<evidence type="ECO:0000256" key="6">
    <source>
        <dbReference type="ARBA" id="ARBA00023043"/>
    </source>
</evidence>
<evidence type="ECO:0000256" key="4">
    <source>
        <dbReference type="ARBA" id="ARBA00022737"/>
    </source>
</evidence>
<feature type="domain" description="Ion transport" evidence="12">
    <location>
        <begin position="100"/>
        <end position="211"/>
    </location>
</feature>
<feature type="transmembrane region" description="Helical" evidence="11">
    <location>
        <begin position="180"/>
        <end position="201"/>
    </location>
</feature>
<evidence type="ECO:0000256" key="8">
    <source>
        <dbReference type="ARBA" id="ARBA00023136"/>
    </source>
</evidence>
<dbReference type="Pfam" id="PF00520">
    <property type="entry name" value="Ion_trans"/>
    <property type="match status" value="1"/>
</dbReference>
<keyword evidence="7" id="KW-0406">Ion transport</keyword>
<evidence type="ECO:0000256" key="5">
    <source>
        <dbReference type="ARBA" id="ARBA00022989"/>
    </source>
</evidence>
<dbReference type="EMBL" id="WNWW01000359">
    <property type="protein sequence ID" value="KAF3425749.1"/>
    <property type="molecule type" value="Genomic_DNA"/>
</dbReference>
<dbReference type="GO" id="GO:1902495">
    <property type="term" value="C:transmembrane transporter complex"/>
    <property type="evidence" value="ECO:0007669"/>
    <property type="project" value="TreeGrafter"/>
</dbReference>
<dbReference type="GO" id="GO:0005216">
    <property type="term" value="F:monoatomic ion channel activity"/>
    <property type="evidence" value="ECO:0007669"/>
    <property type="project" value="InterPro"/>
</dbReference>
<accession>A0A833RBD6</accession>
<name>A0A833RBD6_9HYME</name>
<feature type="transmembrane region" description="Helical" evidence="11">
    <location>
        <begin position="115"/>
        <end position="135"/>
    </location>
</feature>
<keyword evidence="4" id="KW-0677">Repeat</keyword>
<keyword evidence="3 11" id="KW-0812">Transmembrane</keyword>
<evidence type="ECO:0000256" key="3">
    <source>
        <dbReference type="ARBA" id="ARBA00022692"/>
    </source>
</evidence>
<evidence type="ECO:0000259" key="12">
    <source>
        <dbReference type="Pfam" id="PF00520"/>
    </source>
</evidence>
<evidence type="ECO:0000256" key="9">
    <source>
        <dbReference type="ARBA" id="ARBA00023180"/>
    </source>
</evidence>
<evidence type="ECO:0000313" key="13">
    <source>
        <dbReference type="EMBL" id="KAF3425749.1"/>
    </source>
</evidence>
<reference evidence="13" key="1">
    <citation type="submission" date="2019-11" db="EMBL/GenBank/DDBJ databases">
        <title>The nuclear and mitochondrial genomes of Frieseomelitta varia - a highly eusocial stingless bee (Meliponini) with a permanently sterile worker caste.</title>
        <authorList>
            <person name="Freitas F.C.P."/>
            <person name="Lourenco A.P."/>
            <person name="Nunes F.M.F."/>
            <person name="Paschoal A.R."/>
            <person name="Abreu F.C.P."/>
            <person name="Barbin F.O."/>
            <person name="Bataglia L."/>
            <person name="Cardoso-Junior C.A.M."/>
            <person name="Cervoni M.S."/>
            <person name="Silva S.R."/>
            <person name="Dalarmi F."/>
            <person name="Del Lama M.A."/>
            <person name="Depintor T.S."/>
            <person name="Ferreira K.M."/>
            <person name="Goria P.S."/>
            <person name="Jaskot M.C."/>
            <person name="Lago D.C."/>
            <person name="Luna-Lucena D."/>
            <person name="Moda L.M."/>
            <person name="Nascimento L."/>
            <person name="Pedrino M."/>
            <person name="Rabico F.O."/>
            <person name="Sanches F.C."/>
            <person name="Santos D.E."/>
            <person name="Santos C.G."/>
            <person name="Vieira J."/>
            <person name="Lopes T.F."/>
            <person name="Barchuk A.R."/>
            <person name="Hartfelder K."/>
            <person name="Simoes Z.L.P."/>
            <person name="Bitondi M.M.G."/>
            <person name="Pinheiro D.G."/>
        </authorList>
    </citation>
    <scope>NUCLEOTIDE SEQUENCE</scope>
    <source>
        <strain evidence="13">USP_RPSP 00005682</strain>
        <tissue evidence="13">Whole individual</tissue>
    </source>
</reference>
<evidence type="ECO:0000256" key="7">
    <source>
        <dbReference type="ARBA" id="ARBA00023065"/>
    </source>
</evidence>
<keyword evidence="10" id="KW-0407">Ion channel</keyword>
<dbReference type="InterPro" id="IPR052076">
    <property type="entry name" value="TRP_cation_channel"/>
</dbReference>
<dbReference type="InterPro" id="IPR005821">
    <property type="entry name" value="Ion_trans_dom"/>
</dbReference>
<gene>
    <name evidence="13" type="ORF">E2986_12348</name>
</gene>
<evidence type="ECO:0000256" key="2">
    <source>
        <dbReference type="ARBA" id="ARBA00022448"/>
    </source>
</evidence>
<dbReference type="PANTHER" id="PTHR47143:SF1">
    <property type="entry name" value="ION_TRANS DOMAIN-CONTAINING PROTEIN"/>
    <property type="match status" value="1"/>
</dbReference>
<keyword evidence="9" id="KW-0325">Glycoprotein</keyword>
<keyword evidence="2" id="KW-0813">Transport</keyword>
<sequence length="254" mass="28297">MRFAGIMVDKIFRASTGAYNIIRAIFLTSCVINGTKSAHKQITAGVPLRFAGIMVDKIFRASTGAYNIIRAIFLTSCVTHHDNNDYNDDIISTSSERKRRIILYGLVTRYGPQSVLFPVFLCLIVGFALSFAVLFHGNDQFSNFWNSVVKTVVMMMGEYDYGDLFSENNGSSFLPVTSRIVFLIFVLASMVLVNLMIGIAVNDIQSLKKKSNFTACVCTYICWDDWLNSGTHPPIGKAGRVRESFRKAGIIPNL</sequence>
<evidence type="ECO:0000256" key="11">
    <source>
        <dbReference type="SAM" id="Phobius"/>
    </source>
</evidence>
<dbReference type="Gene3D" id="1.10.287.70">
    <property type="match status" value="1"/>
</dbReference>
<protein>
    <recommendedName>
        <fullName evidence="12">Ion transport domain-containing protein</fullName>
    </recommendedName>
</protein>
<evidence type="ECO:0000256" key="10">
    <source>
        <dbReference type="ARBA" id="ARBA00023303"/>
    </source>
</evidence>
<comment type="caution">
    <text evidence="13">The sequence shown here is derived from an EMBL/GenBank/DDBJ whole genome shotgun (WGS) entry which is preliminary data.</text>
</comment>
<proteinExistence type="predicted"/>
<comment type="subcellular location">
    <subcellularLocation>
        <location evidence="1">Membrane</location>
        <topology evidence="1">Multi-pass membrane protein</topology>
    </subcellularLocation>
</comment>
<keyword evidence="8 11" id="KW-0472">Membrane</keyword>
<organism evidence="13 14">
    <name type="scientific">Frieseomelitta varia</name>
    <dbReference type="NCBI Taxonomy" id="561572"/>
    <lineage>
        <taxon>Eukaryota</taxon>
        <taxon>Metazoa</taxon>
        <taxon>Ecdysozoa</taxon>
        <taxon>Arthropoda</taxon>
        <taxon>Hexapoda</taxon>
        <taxon>Insecta</taxon>
        <taxon>Pterygota</taxon>
        <taxon>Neoptera</taxon>
        <taxon>Endopterygota</taxon>
        <taxon>Hymenoptera</taxon>
        <taxon>Apocrita</taxon>
        <taxon>Aculeata</taxon>
        <taxon>Apoidea</taxon>
        <taxon>Anthophila</taxon>
        <taxon>Apidae</taxon>
        <taxon>Frieseomelitta</taxon>
    </lineage>
</organism>
<dbReference type="Proteomes" id="UP000655588">
    <property type="component" value="Unassembled WGS sequence"/>
</dbReference>